<keyword evidence="2" id="KW-1185">Reference proteome</keyword>
<name>A0A8J2RSJ2_9CRUS</name>
<organism evidence="1 2">
    <name type="scientific">Daphnia galeata</name>
    <dbReference type="NCBI Taxonomy" id="27404"/>
    <lineage>
        <taxon>Eukaryota</taxon>
        <taxon>Metazoa</taxon>
        <taxon>Ecdysozoa</taxon>
        <taxon>Arthropoda</taxon>
        <taxon>Crustacea</taxon>
        <taxon>Branchiopoda</taxon>
        <taxon>Diplostraca</taxon>
        <taxon>Cladocera</taxon>
        <taxon>Anomopoda</taxon>
        <taxon>Daphniidae</taxon>
        <taxon>Daphnia</taxon>
    </lineage>
</organism>
<dbReference type="Proteomes" id="UP000789390">
    <property type="component" value="Unassembled WGS sequence"/>
</dbReference>
<proteinExistence type="predicted"/>
<evidence type="ECO:0000313" key="2">
    <source>
        <dbReference type="Proteomes" id="UP000789390"/>
    </source>
</evidence>
<gene>
    <name evidence="1" type="ORF">DGAL_LOCUS10918</name>
</gene>
<dbReference type="AlphaFoldDB" id="A0A8J2RSJ2"/>
<sequence length="174" mass="19257">MIQRQELVCIFTLTVVIWCIIVPTTMAASGFLQPALNFHYQPPEQRMDVGTKTTTTTTTTTTLTVDDTNVSFLFKVKVFPFRSNKVLRKEMRGHRFGGPETGVVKRPTNQGNTNNNGVVAFGVDLGLPGSLGGMGYGHQVPFSIPFETLSISSVQVRTESRHTANEISDDRNEY</sequence>
<protein>
    <submittedName>
        <fullName evidence="1">Uncharacterized protein</fullName>
    </submittedName>
</protein>
<dbReference type="EMBL" id="CAKKLH010000277">
    <property type="protein sequence ID" value="CAH0107598.1"/>
    <property type="molecule type" value="Genomic_DNA"/>
</dbReference>
<reference evidence="1" key="1">
    <citation type="submission" date="2021-11" db="EMBL/GenBank/DDBJ databases">
        <authorList>
            <person name="Schell T."/>
        </authorList>
    </citation>
    <scope>NUCLEOTIDE SEQUENCE</scope>
    <source>
        <strain evidence="1">M5</strain>
    </source>
</reference>
<accession>A0A8J2RSJ2</accession>
<dbReference type="OrthoDB" id="6365066at2759"/>
<evidence type="ECO:0000313" key="1">
    <source>
        <dbReference type="EMBL" id="CAH0107598.1"/>
    </source>
</evidence>
<comment type="caution">
    <text evidence="1">The sequence shown here is derived from an EMBL/GenBank/DDBJ whole genome shotgun (WGS) entry which is preliminary data.</text>
</comment>